<dbReference type="AlphaFoldDB" id="A0A1X6NVJ3"/>
<organism evidence="14 15">
    <name type="scientific">Porphyra umbilicalis</name>
    <name type="common">Purple laver</name>
    <name type="synonym">Red alga</name>
    <dbReference type="NCBI Taxonomy" id="2786"/>
    <lineage>
        <taxon>Eukaryota</taxon>
        <taxon>Rhodophyta</taxon>
        <taxon>Bangiophyceae</taxon>
        <taxon>Bangiales</taxon>
        <taxon>Bangiaceae</taxon>
        <taxon>Porphyra</taxon>
    </lineage>
</organism>
<comment type="similarity">
    <text evidence="10">Belongs to the NhaD Na(+)/H(+) (TC 2.A.62) antiporter family.</text>
</comment>
<evidence type="ECO:0000256" key="6">
    <source>
        <dbReference type="ARBA" id="ARBA00023053"/>
    </source>
</evidence>
<evidence type="ECO:0000256" key="3">
    <source>
        <dbReference type="ARBA" id="ARBA00022449"/>
    </source>
</evidence>
<keyword evidence="2" id="KW-0813">Transport</keyword>
<protein>
    <recommendedName>
        <fullName evidence="13">Citrate transporter-like domain-containing protein</fullName>
    </recommendedName>
</protein>
<feature type="transmembrane region" description="Helical" evidence="12">
    <location>
        <begin position="338"/>
        <end position="355"/>
    </location>
</feature>
<feature type="transmembrane region" description="Helical" evidence="12">
    <location>
        <begin position="302"/>
        <end position="326"/>
    </location>
</feature>
<feature type="compositionally biased region" description="Pro residues" evidence="11">
    <location>
        <begin position="126"/>
        <end position="139"/>
    </location>
</feature>
<dbReference type="GO" id="GO:0015297">
    <property type="term" value="F:antiporter activity"/>
    <property type="evidence" value="ECO:0007669"/>
    <property type="project" value="UniProtKB-KW"/>
</dbReference>
<dbReference type="InterPro" id="IPR045016">
    <property type="entry name" value="NhaD-like"/>
</dbReference>
<dbReference type="GO" id="GO:0016020">
    <property type="term" value="C:membrane"/>
    <property type="evidence" value="ECO:0007669"/>
    <property type="project" value="UniProtKB-SubCell"/>
</dbReference>
<keyword evidence="8 12" id="KW-0472">Membrane</keyword>
<feature type="transmembrane region" description="Helical" evidence="12">
    <location>
        <begin position="236"/>
        <end position="255"/>
    </location>
</feature>
<evidence type="ECO:0000256" key="12">
    <source>
        <dbReference type="SAM" id="Phobius"/>
    </source>
</evidence>
<evidence type="ECO:0000256" key="2">
    <source>
        <dbReference type="ARBA" id="ARBA00022448"/>
    </source>
</evidence>
<keyword evidence="3" id="KW-0050">Antiport</keyword>
<sequence>MSTLTEAAYCGSPTPPQSGCGDGPPREGGGPQPPVASGPDANHRQSPPTAGRSALLPSSSPLLYGPVAPRPPPLPISTLVHDRILCAFAPRAPLSRLPPVRLCQPACGRHWRRLSGRPPPRRRRPPPPPIPGGSLPPAPVGHCQWRQRQRGGVRGGRRLESRIKPSTYTAYAPATVDGVASAPKSRTAFAMSRRRAAAGGPGSATADALRAAGVAGVAAIAAAVLQHGWVESHLQLTLAAIVALGYAGTLAETALDTSKTGLALLTAVGVWTAAATAGGATAGGLDAVAAALGTHLAGTAELVVFLISAATVTELIAAHGGFRPLARVVAAGTRRSPTAAVAAVGAVAFGLSALADNLTATLPPFLGMTAAAGGMWLLTDCLHGRRPGRGGLRAGAAVARVDVSSLLFITGALLLVGGLDEAGLLRTAAAATDAAGVPPWVAAVAAGAASSVVDNVPLVAAVSAVWGGAVPPDDAVWHLVCLAAGTGASMLPMGSVAGVALMALEGVPLGWYVRHVTGAAAAGYVAGLAAFWVMTAGAASMGLGG</sequence>
<feature type="transmembrane region" description="Helical" evidence="12">
    <location>
        <begin position="262"/>
        <end position="282"/>
    </location>
</feature>
<feature type="domain" description="Citrate transporter-like" evidence="13">
    <location>
        <begin position="393"/>
        <end position="477"/>
    </location>
</feature>
<evidence type="ECO:0000313" key="15">
    <source>
        <dbReference type="Proteomes" id="UP000218209"/>
    </source>
</evidence>
<dbReference type="Pfam" id="PF03600">
    <property type="entry name" value="CitMHS"/>
    <property type="match status" value="1"/>
</dbReference>
<evidence type="ECO:0000259" key="13">
    <source>
        <dbReference type="Pfam" id="PF03600"/>
    </source>
</evidence>
<keyword evidence="15" id="KW-1185">Reference proteome</keyword>
<feature type="transmembrane region" description="Helical" evidence="12">
    <location>
        <begin position="516"/>
        <end position="539"/>
    </location>
</feature>
<keyword evidence="7" id="KW-0406">Ion transport</keyword>
<keyword evidence="9" id="KW-0739">Sodium transport</keyword>
<feature type="compositionally biased region" description="Basic residues" evidence="11">
    <location>
        <begin position="110"/>
        <end position="125"/>
    </location>
</feature>
<dbReference type="Proteomes" id="UP000218209">
    <property type="component" value="Unassembled WGS sequence"/>
</dbReference>
<evidence type="ECO:0000256" key="1">
    <source>
        <dbReference type="ARBA" id="ARBA00004141"/>
    </source>
</evidence>
<name>A0A1X6NVJ3_PORUM</name>
<feature type="compositionally biased region" description="Gly residues" evidence="11">
    <location>
        <begin position="20"/>
        <end position="30"/>
    </location>
</feature>
<dbReference type="GO" id="GO:0006814">
    <property type="term" value="P:sodium ion transport"/>
    <property type="evidence" value="ECO:0007669"/>
    <property type="project" value="UniProtKB-KW"/>
</dbReference>
<feature type="transmembrane region" description="Helical" evidence="12">
    <location>
        <begin position="211"/>
        <end position="230"/>
    </location>
</feature>
<comment type="subcellular location">
    <subcellularLocation>
        <location evidence="1">Membrane</location>
        <topology evidence="1">Multi-pass membrane protein</topology>
    </subcellularLocation>
</comment>
<feature type="region of interest" description="Disordered" evidence="11">
    <location>
        <begin position="110"/>
        <end position="142"/>
    </location>
</feature>
<evidence type="ECO:0000256" key="5">
    <source>
        <dbReference type="ARBA" id="ARBA00022989"/>
    </source>
</evidence>
<evidence type="ECO:0000313" key="14">
    <source>
        <dbReference type="EMBL" id="OSX72393.1"/>
    </source>
</evidence>
<evidence type="ECO:0000256" key="10">
    <source>
        <dbReference type="ARBA" id="ARBA00025753"/>
    </source>
</evidence>
<feature type="transmembrane region" description="Helical" evidence="12">
    <location>
        <begin position="475"/>
        <end position="504"/>
    </location>
</feature>
<evidence type="ECO:0000256" key="7">
    <source>
        <dbReference type="ARBA" id="ARBA00023065"/>
    </source>
</evidence>
<proteinExistence type="inferred from homology"/>
<accession>A0A1X6NVJ3</accession>
<evidence type="ECO:0000256" key="8">
    <source>
        <dbReference type="ARBA" id="ARBA00023136"/>
    </source>
</evidence>
<keyword evidence="4 12" id="KW-0812">Transmembrane</keyword>
<evidence type="ECO:0000256" key="4">
    <source>
        <dbReference type="ARBA" id="ARBA00022692"/>
    </source>
</evidence>
<evidence type="ECO:0000256" key="9">
    <source>
        <dbReference type="ARBA" id="ARBA00023201"/>
    </source>
</evidence>
<evidence type="ECO:0000256" key="11">
    <source>
        <dbReference type="SAM" id="MobiDB-lite"/>
    </source>
</evidence>
<dbReference type="PANTHER" id="PTHR43269">
    <property type="entry name" value="SODIUM/PROTON ANTIPORTER 1-RELATED"/>
    <property type="match status" value="1"/>
</dbReference>
<feature type="region of interest" description="Disordered" evidence="11">
    <location>
        <begin position="1"/>
        <end position="57"/>
    </location>
</feature>
<feature type="transmembrane region" description="Helical" evidence="12">
    <location>
        <begin position="361"/>
        <end position="382"/>
    </location>
</feature>
<gene>
    <name evidence="14" type="ORF">BU14_0441s0002</name>
</gene>
<dbReference type="PANTHER" id="PTHR43269:SF2">
    <property type="entry name" value="SODIUM_PROTON ANTIPORTER 1-RELATED"/>
    <property type="match status" value="1"/>
</dbReference>
<keyword evidence="6" id="KW-0915">Sodium</keyword>
<keyword evidence="5 12" id="KW-1133">Transmembrane helix</keyword>
<dbReference type="EMBL" id="KV919064">
    <property type="protein sequence ID" value="OSX72393.1"/>
    <property type="molecule type" value="Genomic_DNA"/>
</dbReference>
<feature type="transmembrane region" description="Helical" evidence="12">
    <location>
        <begin position="394"/>
        <end position="416"/>
    </location>
</feature>
<reference evidence="14 15" key="1">
    <citation type="submission" date="2017-03" db="EMBL/GenBank/DDBJ databases">
        <title>WGS assembly of Porphyra umbilicalis.</title>
        <authorList>
            <person name="Brawley S.H."/>
            <person name="Blouin N.A."/>
            <person name="Ficko-Blean E."/>
            <person name="Wheeler G.L."/>
            <person name="Lohr M."/>
            <person name="Goodson H.V."/>
            <person name="Jenkins J.W."/>
            <person name="Blaby-Haas C.E."/>
            <person name="Helliwell K.E."/>
            <person name="Chan C."/>
            <person name="Marriage T."/>
            <person name="Bhattacharya D."/>
            <person name="Klein A.S."/>
            <person name="Badis Y."/>
            <person name="Brodie J."/>
            <person name="Cao Y."/>
            <person name="Collen J."/>
            <person name="Dittami S.M."/>
            <person name="Gachon C.M."/>
            <person name="Green B.R."/>
            <person name="Karpowicz S."/>
            <person name="Kim J.W."/>
            <person name="Kudahl U."/>
            <person name="Lin S."/>
            <person name="Michel G."/>
            <person name="Mittag M."/>
            <person name="Olson B.J."/>
            <person name="Pangilinan J."/>
            <person name="Peng Y."/>
            <person name="Qiu H."/>
            <person name="Shu S."/>
            <person name="Singer J.T."/>
            <person name="Smith A.G."/>
            <person name="Sprecher B.N."/>
            <person name="Wagner V."/>
            <person name="Wang W."/>
            <person name="Wang Z.-Y."/>
            <person name="Yan J."/>
            <person name="Yarish C."/>
            <person name="Zoeuner-Riek S."/>
            <person name="Zhuang Y."/>
            <person name="Zou Y."/>
            <person name="Lindquist E.A."/>
            <person name="Grimwood J."/>
            <person name="Barry K."/>
            <person name="Rokhsar D.S."/>
            <person name="Schmutz J."/>
            <person name="Stiller J.W."/>
            <person name="Grossman A.R."/>
            <person name="Prochnik S.E."/>
        </authorList>
    </citation>
    <scope>NUCLEOTIDE SEQUENCE [LARGE SCALE GENOMIC DNA]</scope>
    <source>
        <strain evidence="14">4086291</strain>
    </source>
</reference>
<dbReference type="InterPro" id="IPR004680">
    <property type="entry name" value="Cit_transptr-like_dom"/>
</dbReference>